<feature type="domain" description="HD/PDEase" evidence="1">
    <location>
        <begin position="30"/>
        <end position="144"/>
    </location>
</feature>
<dbReference type="OrthoDB" id="5728337at2"/>
<dbReference type="Gene3D" id="1.10.3210.10">
    <property type="entry name" value="Hypothetical protein af1432"/>
    <property type="match status" value="1"/>
</dbReference>
<dbReference type="EMBL" id="WKKH01000027">
    <property type="protein sequence ID" value="MRX77601.1"/>
    <property type="molecule type" value="Genomic_DNA"/>
</dbReference>
<sequence>MNMNSANEILLTKVEGFVKECLQNRLSLQMYFHNLEHTLLVVEGVKLIGGAESVSEDELLILILAAFLHDVGYTEKYWGHEEESARIASEFLEKNGLETEKIELVKKCIVATKFPQHPDGKIEQVICDADFYHFSLSNYQDYACRLKAEWETNLNLFYTDLEWDELNLNMLSAHIYFTDYGRNILQQKKALNLEKLKSRFD</sequence>
<evidence type="ECO:0000313" key="3">
    <source>
        <dbReference type="Proteomes" id="UP000487757"/>
    </source>
</evidence>
<evidence type="ECO:0000259" key="1">
    <source>
        <dbReference type="SMART" id="SM00471"/>
    </source>
</evidence>
<dbReference type="InterPro" id="IPR003607">
    <property type="entry name" value="HD/PDEase_dom"/>
</dbReference>
<accession>A0A7K0G1S6</accession>
<dbReference type="AlphaFoldDB" id="A0A7K0G1S6"/>
<dbReference type="RefSeq" id="WP_154282003.1">
    <property type="nucleotide sequence ID" value="NZ_WKKH01000027.1"/>
</dbReference>
<proteinExistence type="predicted"/>
<comment type="caution">
    <text evidence="2">The sequence shown here is derived from an EMBL/GenBank/DDBJ whole genome shotgun (WGS) entry which is preliminary data.</text>
</comment>
<reference evidence="2 3" key="1">
    <citation type="submission" date="2019-11" db="EMBL/GenBank/DDBJ databases">
        <title>Pedobacter petrophilus genome.</title>
        <authorList>
            <person name="Feldbauer M.J."/>
            <person name="Newman J.D."/>
        </authorList>
    </citation>
    <scope>NUCLEOTIDE SEQUENCE [LARGE SCALE GENOMIC DNA]</scope>
    <source>
        <strain evidence="2 3">LMG 29686</strain>
    </source>
</reference>
<evidence type="ECO:0000313" key="2">
    <source>
        <dbReference type="EMBL" id="MRX77601.1"/>
    </source>
</evidence>
<dbReference type="Proteomes" id="UP000487757">
    <property type="component" value="Unassembled WGS sequence"/>
</dbReference>
<dbReference type="Pfam" id="PF01966">
    <property type="entry name" value="HD"/>
    <property type="match status" value="1"/>
</dbReference>
<dbReference type="SUPFAM" id="SSF109604">
    <property type="entry name" value="HD-domain/PDEase-like"/>
    <property type="match status" value="1"/>
</dbReference>
<dbReference type="SMART" id="SM00471">
    <property type="entry name" value="HDc"/>
    <property type="match status" value="1"/>
</dbReference>
<gene>
    <name evidence="2" type="ORF">GJU39_16050</name>
</gene>
<protein>
    <submittedName>
        <fullName evidence="2">HD domain-containing protein</fullName>
    </submittedName>
</protein>
<keyword evidence="3" id="KW-1185">Reference proteome</keyword>
<dbReference type="InterPro" id="IPR006674">
    <property type="entry name" value="HD_domain"/>
</dbReference>
<organism evidence="2 3">
    <name type="scientific">Pedobacter petrophilus</name>
    <dbReference type="NCBI Taxonomy" id="1908241"/>
    <lineage>
        <taxon>Bacteria</taxon>
        <taxon>Pseudomonadati</taxon>
        <taxon>Bacteroidota</taxon>
        <taxon>Sphingobacteriia</taxon>
        <taxon>Sphingobacteriales</taxon>
        <taxon>Sphingobacteriaceae</taxon>
        <taxon>Pedobacter</taxon>
    </lineage>
</organism>
<name>A0A7K0G1S6_9SPHI</name>